<dbReference type="SUPFAM" id="SSF117892">
    <property type="entry name" value="Band 7/SPFH domain"/>
    <property type="match status" value="1"/>
</dbReference>
<dbReference type="AlphaFoldDB" id="A0A564VZT1"/>
<sequence>MKSKIIIGIVAAVAVLGGGYTVSRMDLIGTGKVGIVYNYKDGVQDTVLTPGMHFIAPMNKVKEFSTSNEILVLTKDKRDGSKEDDSFKVATSDDASIAVSFQMSYRYDPDTVIDTYKRFKGMDGDDIIENRVKTVLKSKISEITTNYSMMDIYSGNRSELNNAITEYLNKDFHKKYGIEVLDASIVDVHPDKKLKQAIDNRVTALQEKQQAQAEQEKVKVQKETEKLQAEADAQIELTKAEADAKKAKVKAAAEAENTKIKAKAQAEANNELSASITDELIKMKEAEAHYKNGWVTVQGADAVIADK</sequence>
<dbReference type="EMBL" id="CABHNW010000073">
    <property type="protein sequence ID" value="VUX37262.1"/>
    <property type="molecule type" value="Genomic_DNA"/>
</dbReference>
<dbReference type="PANTHER" id="PTHR42911:SF1">
    <property type="entry name" value="MODULATOR OF FTSH PROTEASE HFLC"/>
    <property type="match status" value="1"/>
</dbReference>
<dbReference type="RefSeq" id="WP_144093641.1">
    <property type="nucleotide sequence ID" value="NZ_CABHMX010000018.1"/>
</dbReference>
<dbReference type="PANTHER" id="PTHR42911">
    <property type="entry name" value="MODULATOR OF FTSH PROTEASE HFLC"/>
    <property type="match status" value="1"/>
</dbReference>
<accession>A0A564VZT1</accession>
<dbReference type="InterPro" id="IPR036013">
    <property type="entry name" value="Band_7/SPFH_dom_sf"/>
</dbReference>
<proteinExistence type="predicted"/>
<feature type="domain" description="Band 7" evidence="2">
    <location>
        <begin position="23"/>
        <end position="202"/>
    </location>
</feature>
<name>A0A564VZT1_9FIRM</name>
<dbReference type="InterPro" id="IPR001107">
    <property type="entry name" value="Band_7"/>
</dbReference>
<keyword evidence="3" id="KW-0645">Protease</keyword>
<dbReference type="Pfam" id="PF01145">
    <property type="entry name" value="Band_7"/>
    <property type="match status" value="1"/>
</dbReference>
<dbReference type="SMART" id="SM00244">
    <property type="entry name" value="PHB"/>
    <property type="match status" value="1"/>
</dbReference>
<evidence type="ECO:0000259" key="2">
    <source>
        <dbReference type="SMART" id="SM00244"/>
    </source>
</evidence>
<keyword evidence="1" id="KW-0175">Coiled coil</keyword>
<evidence type="ECO:0000313" key="4">
    <source>
        <dbReference type="Proteomes" id="UP000408482"/>
    </source>
</evidence>
<evidence type="ECO:0000256" key="1">
    <source>
        <dbReference type="SAM" id="Coils"/>
    </source>
</evidence>
<dbReference type="GO" id="GO:0006508">
    <property type="term" value="P:proteolysis"/>
    <property type="evidence" value="ECO:0007669"/>
    <property type="project" value="UniProtKB-KW"/>
</dbReference>
<keyword evidence="4" id="KW-1185">Reference proteome</keyword>
<gene>
    <name evidence="3" type="ORF">RSSSTS7063_03100</name>
</gene>
<dbReference type="GO" id="GO:0008233">
    <property type="term" value="F:peptidase activity"/>
    <property type="evidence" value="ECO:0007669"/>
    <property type="project" value="UniProtKB-KW"/>
</dbReference>
<feature type="coiled-coil region" evidence="1">
    <location>
        <begin position="194"/>
        <end position="270"/>
    </location>
</feature>
<reference evidence="3 4" key="1">
    <citation type="submission" date="2019-07" db="EMBL/GenBank/DDBJ databases">
        <authorList>
            <person name="Hibberd C M."/>
            <person name="Gehrig L. J."/>
            <person name="Chang H.-W."/>
            <person name="Venkatesh S."/>
        </authorList>
    </citation>
    <scope>NUCLEOTIDE SEQUENCE [LARGE SCALE GENOMIC DNA]</scope>
    <source>
        <strain evidence="3">Blautia_luti_SSTS_Bg7063</strain>
    </source>
</reference>
<dbReference type="Proteomes" id="UP000408482">
    <property type="component" value="Unassembled WGS sequence"/>
</dbReference>
<evidence type="ECO:0000313" key="3">
    <source>
        <dbReference type="EMBL" id="VUX37262.1"/>
    </source>
</evidence>
<keyword evidence="3" id="KW-0378">Hydrolase</keyword>
<organism evidence="3 4">
    <name type="scientific">Blautia luti</name>
    <dbReference type="NCBI Taxonomy" id="89014"/>
    <lineage>
        <taxon>Bacteria</taxon>
        <taxon>Bacillati</taxon>
        <taxon>Bacillota</taxon>
        <taxon>Clostridia</taxon>
        <taxon>Lachnospirales</taxon>
        <taxon>Lachnospiraceae</taxon>
        <taxon>Blautia</taxon>
    </lineage>
</organism>
<dbReference type="Gene3D" id="3.30.479.30">
    <property type="entry name" value="Band 7 domain"/>
    <property type="match status" value="1"/>
</dbReference>
<protein>
    <submittedName>
        <fullName evidence="3">FtsH protease regulator HflC</fullName>
    </submittedName>
</protein>